<gene>
    <name evidence="6" type="ORF">IO98_07575</name>
</gene>
<comment type="caution">
    <text evidence="6">The sequence shown here is derived from an EMBL/GenBank/DDBJ whole genome shotgun (WGS) entry which is preliminary data.</text>
</comment>
<dbReference type="InterPro" id="IPR000551">
    <property type="entry name" value="MerR-type_HTH_dom"/>
</dbReference>
<evidence type="ECO:0000256" key="4">
    <source>
        <dbReference type="ARBA" id="ARBA00023163"/>
    </source>
</evidence>
<dbReference type="GO" id="GO:0003700">
    <property type="term" value="F:DNA-binding transcription factor activity"/>
    <property type="evidence" value="ECO:0007669"/>
    <property type="project" value="InterPro"/>
</dbReference>
<dbReference type="PROSITE" id="PS50937">
    <property type="entry name" value="HTH_MERR_2"/>
    <property type="match status" value="1"/>
</dbReference>
<dbReference type="STRING" id="29354.IO98_07575"/>
<evidence type="ECO:0000259" key="5">
    <source>
        <dbReference type="PROSITE" id="PS50937"/>
    </source>
</evidence>
<keyword evidence="1" id="KW-0678">Repressor</keyword>
<dbReference type="PANTHER" id="PTHR30204">
    <property type="entry name" value="REDOX-CYCLING DRUG-SENSING TRANSCRIPTIONAL ACTIVATOR SOXR"/>
    <property type="match status" value="1"/>
</dbReference>
<dbReference type="InterPro" id="IPR047057">
    <property type="entry name" value="MerR_fam"/>
</dbReference>
<dbReference type="RefSeq" id="WP_038279783.1">
    <property type="nucleotide sequence ID" value="NZ_JPME01000010.1"/>
</dbReference>
<dbReference type="GO" id="GO:0003677">
    <property type="term" value="F:DNA binding"/>
    <property type="evidence" value="ECO:0007669"/>
    <property type="project" value="UniProtKB-KW"/>
</dbReference>
<dbReference type="PANTHER" id="PTHR30204:SF69">
    <property type="entry name" value="MERR-FAMILY TRANSCRIPTIONAL REGULATOR"/>
    <property type="match status" value="1"/>
</dbReference>
<dbReference type="Pfam" id="PF00376">
    <property type="entry name" value="MerR"/>
    <property type="match status" value="1"/>
</dbReference>
<dbReference type="SUPFAM" id="SSF46955">
    <property type="entry name" value="Putative DNA-binding domain"/>
    <property type="match status" value="1"/>
</dbReference>
<dbReference type="Proteomes" id="UP000028525">
    <property type="component" value="Unassembled WGS sequence"/>
</dbReference>
<evidence type="ECO:0000256" key="3">
    <source>
        <dbReference type="ARBA" id="ARBA00023125"/>
    </source>
</evidence>
<name>A0A084JNU0_9FIRM</name>
<dbReference type="EMBL" id="JPME01000010">
    <property type="protein sequence ID" value="KEZ90624.1"/>
    <property type="molecule type" value="Genomic_DNA"/>
</dbReference>
<organism evidence="6 7">
    <name type="scientific">Lacrimispora celerecrescens</name>
    <dbReference type="NCBI Taxonomy" id="29354"/>
    <lineage>
        <taxon>Bacteria</taxon>
        <taxon>Bacillati</taxon>
        <taxon>Bacillota</taxon>
        <taxon>Clostridia</taxon>
        <taxon>Lachnospirales</taxon>
        <taxon>Lachnospiraceae</taxon>
        <taxon>Lacrimispora</taxon>
    </lineage>
</organism>
<dbReference type="Gene3D" id="1.10.1660.10">
    <property type="match status" value="1"/>
</dbReference>
<keyword evidence="3" id="KW-0238">DNA-binding</keyword>
<dbReference type="OrthoDB" id="122388at2"/>
<evidence type="ECO:0000313" key="7">
    <source>
        <dbReference type="Proteomes" id="UP000028525"/>
    </source>
</evidence>
<dbReference type="InterPro" id="IPR009061">
    <property type="entry name" value="DNA-bd_dom_put_sf"/>
</dbReference>
<proteinExistence type="predicted"/>
<evidence type="ECO:0000256" key="1">
    <source>
        <dbReference type="ARBA" id="ARBA00022491"/>
    </source>
</evidence>
<reference evidence="6 7" key="1">
    <citation type="submission" date="2014-07" db="EMBL/GenBank/DDBJ databases">
        <title>Draft genome of Clostridium celerecrescens 152B isolated from sediments associated with methane hydrate from Krishna Godavari basin.</title>
        <authorList>
            <person name="Honkalas V.S."/>
            <person name="Dabir A.P."/>
            <person name="Arora P."/>
            <person name="Dhakephalkar P.K."/>
        </authorList>
    </citation>
    <scope>NUCLEOTIDE SEQUENCE [LARGE SCALE GENOMIC DNA]</scope>
    <source>
        <strain evidence="6 7">152B</strain>
    </source>
</reference>
<keyword evidence="4" id="KW-0804">Transcription</keyword>
<evidence type="ECO:0000313" key="6">
    <source>
        <dbReference type="EMBL" id="KEZ90624.1"/>
    </source>
</evidence>
<dbReference type="SMART" id="SM00422">
    <property type="entry name" value="HTH_MERR"/>
    <property type="match status" value="1"/>
</dbReference>
<dbReference type="AlphaFoldDB" id="A0A084JNU0"/>
<evidence type="ECO:0000256" key="2">
    <source>
        <dbReference type="ARBA" id="ARBA00023015"/>
    </source>
</evidence>
<feature type="domain" description="HTH merR-type" evidence="5">
    <location>
        <begin position="4"/>
        <end position="73"/>
    </location>
</feature>
<protein>
    <submittedName>
        <fullName evidence="6">MerR family transcriptional regulator</fullName>
    </submittedName>
</protein>
<accession>A0A084JNU0</accession>
<sequence length="275" mass="32072">MRGLLRIGQVSKLYGISLDTLRHYDRKGLLEPIVDSQSGYRYYSLEHLDILEMILVGKFTEIPLDQMKEKIDSESINGYMSIMQEQSSRIYEKQKILNQLGQYTEGMLELLQTIAEFQNDYSFSSVAINKEMNLTIYNVDLQTLLGENTISHQIDGMESFEQWFCYYVEVNGIIVENGETIGLSVLDNMINTNILQRSLEFASKSDFVSRHHIAGCYGSISFWGTQKDLMEYLYELCRHFNLRDTVLLIKFRFALPHKSMEHEYFVEIYFPHNPA</sequence>
<keyword evidence="2" id="KW-0805">Transcription regulation</keyword>
<keyword evidence="7" id="KW-1185">Reference proteome</keyword>